<dbReference type="AlphaFoldDB" id="A0AAD7BZ27"/>
<proteinExistence type="predicted"/>
<feature type="region of interest" description="Disordered" evidence="1">
    <location>
        <begin position="109"/>
        <end position="132"/>
    </location>
</feature>
<evidence type="ECO:0000313" key="3">
    <source>
        <dbReference type="Proteomes" id="UP001221142"/>
    </source>
</evidence>
<sequence length="540" mass="61041">MSINAPTRARLAAIDAYIAEHKLRIQQLKQGRQLIQHELDSVAYPILTLPRYHIPNLPPLPPSISRPTDAQSTQSVLIFVLPADAGLSSRPAARLQSMASSRYRHPAATKRCGTLSQPGSVVPSRTVSTSRFSQDEIDAPNEVRRFAPILQRHGPRLRNLDLSLTSEHFTLLQKTLAGPWEALELEELALSVVEHQGFSESERSSAARPFGKAPLLSRLALKGYAVPLSFHLPFEQLVQITCERKLRIIQFFGLLKHTPLLQDLQCQVGRDAELDTTIFIVHAHLRILTLDASSSITVLRHLRLPALHSLRITRPEDIISKVDFTTFLSFIRRVTRVPMRLSKVLPSRQTAPFNFTWLAAAPRLSEVSLSSTNAYMFDFKCKLDGEKHPSFLPLLYLLESPRLANDYEPLRGPPELQSILLTRCPGGLRSVRLVNYGFIVEAEYLQYICRAGPGVGGDDVSLALGKVFLVATRWEWRRRRGRHRRRWRRLGNGFSPTSGWRADLNFEHNAGFHLLDAGFDTENRITRWRQFGARAVYTSI</sequence>
<comment type="caution">
    <text evidence="2">The sequence shown here is derived from an EMBL/GenBank/DDBJ whole genome shotgun (WGS) entry which is preliminary data.</text>
</comment>
<accession>A0AAD7BZ27</accession>
<protein>
    <recommendedName>
        <fullName evidence="4">F-box domain-containing protein</fullName>
    </recommendedName>
</protein>
<reference evidence="2" key="1">
    <citation type="submission" date="2023-03" db="EMBL/GenBank/DDBJ databases">
        <title>Massive genome expansion in bonnet fungi (Mycena s.s.) driven by repeated elements and novel gene families across ecological guilds.</title>
        <authorList>
            <consortium name="Lawrence Berkeley National Laboratory"/>
            <person name="Harder C.B."/>
            <person name="Miyauchi S."/>
            <person name="Viragh M."/>
            <person name="Kuo A."/>
            <person name="Thoen E."/>
            <person name="Andreopoulos B."/>
            <person name="Lu D."/>
            <person name="Skrede I."/>
            <person name="Drula E."/>
            <person name="Henrissat B."/>
            <person name="Morin E."/>
            <person name="Kohler A."/>
            <person name="Barry K."/>
            <person name="LaButti K."/>
            <person name="Morin E."/>
            <person name="Salamov A."/>
            <person name="Lipzen A."/>
            <person name="Mereny Z."/>
            <person name="Hegedus B."/>
            <person name="Baldrian P."/>
            <person name="Stursova M."/>
            <person name="Weitz H."/>
            <person name="Taylor A."/>
            <person name="Grigoriev I.V."/>
            <person name="Nagy L.G."/>
            <person name="Martin F."/>
            <person name="Kauserud H."/>
        </authorList>
    </citation>
    <scope>NUCLEOTIDE SEQUENCE</scope>
    <source>
        <strain evidence="2">9284</strain>
    </source>
</reference>
<name>A0AAD7BZ27_9AGAR</name>
<evidence type="ECO:0000313" key="2">
    <source>
        <dbReference type="EMBL" id="KAJ7633210.1"/>
    </source>
</evidence>
<keyword evidence="3" id="KW-1185">Reference proteome</keyword>
<evidence type="ECO:0008006" key="4">
    <source>
        <dbReference type="Google" id="ProtNLM"/>
    </source>
</evidence>
<feature type="compositionally biased region" description="Low complexity" evidence="1">
    <location>
        <begin position="120"/>
        <end position="132"/>
    </location>
</feature>
<dbReference type="Proteomes" id="UP001221142">
    <property type="component" value="Unassembled WGS sequence"/>
</dbReference>
<dbReference type="EMBL" id="JARKIF010000008">
    <property type="protein sequence ID" value="KAJ7633210.1"/>
    <property type="molecule type" value="Genomic_DNA"/>
</dbReference>
<gene>
    <name evidence="2" type="ORF">FB45DRAFT_1148809</name>
</gene>
<organism evidence="2 3">
    <name type="scientific">Roridomyces roridus</name>
    <dbReference type="NCBI Taxonomy" id="1738132"/>
    <lineage>
        <taxon>Eukaryota</taxon>
        <taxon>Fungi</taxon>
        <taxon>Dikarya</taxon>
        <taxon>Basidiomycota</taxon>
        <taxon>Agaricomycotina</taxon>
        <taxon>Agaricomycetes</taxon>
        <taxon>Agaricomycetidae</taxon>
        <taxon>Agaricales</taxon>
        <taxon>Marasmiineae</taxon>
        <taxon>Mycenaceae</taxon>
        <taxon>Roridomyces</taxon>
    </lineage>
</organism>
<evidence type="ECO:0000256" key="1">
    <source>
        <dbReference type="SAM" id="MobiDB-lite"/>
    </source>
</evidence>